<dbReference type="GO" id="GO:0007281">
    <property type="term" value="P:germ cell development"/>
    <property type="evidence" value="ECO:0007669"/>
    <property type="project" value="TreeGrafter"/>
</dbReference>
<dbReference type="InterPro" id="IPR051740">
    <property type="entry name" value="DRBM-containing_protein"/>
</dbReference>
<organism evidence="6 7">
    <name type="scientific">Acanthoscelides obtectus</name>
    <name type="common">Bean weevil</name>
    <name type="synonym">Bruchus obtectus</name>
    <dbReference type="NCBI Taxonomy" id="200917"/>
    <lineage>
        <taxon>Eukaryota</taxon>
        <taxon>Metazoa</taxon>
        <taxon>Ecdysozoa</taxon>
        <taxon>Arthropoda</taxon>
        <taxon>Hexapoda</taxon>
        <taxon>Insecta</taxon>
        <taxon>Pterygota</taxon>
        <taxon>Neoptera</taxon>
        <taxon>Endopterygota</taxon>
        <taxon>Coleoptera</taxon>
        <taxon>Polyphaga</taxon>
        <taxon>Cucujiformia</taxon>
        <taxon>Chrysomeloidea</taxon>
        <taxon>Chrysomelidae</taxon>
        <taxon>Bruchinae</taxon>
        <taxon>Bruchini</taxon>
        <taxon>Acanthoscelides</taxon>
    </lineage>
</organism>
<sequence>MMLRIIITLIATSLCSCDSNIDHITEIFESSGCIEASLASIEQNVELGGFKKEDNIYRFVDSSITDLKKHKNQTSASVLSQLHELAAYNDLQYQYVLDKEEGPAHAKLFTVTLTVGEEKYTGQGTNLKKAQQSAASQAITETAYAKPPLKEGPPPDSSLTPVALLNDLSTKLGIPIKFSLMNDDQEPAAKKARGKKTYFKKLNDSILDDEELHIRKDLPETSGPFHVKLEVGQDNVFYAVAQSIKVAKHEAAISALEFFIENKDKMDLHCLKEGSEEQCRQNRQKLKSPISIIYEAGQARKIGVEFNIISETGKNHRKTFVTECIFGDSRAIGEGSSKKESKKAAAENMLEIIKTLDPLPLGTQLKSLTAEPKKKKKGRKNKVIKTNFEKIRNEAEQLFDSFISNFGKNRDVEDTKTGNQNRNDHKKETRHKPKPGSSYQTKMLKLSNFLNTEIQFMDLKDGKYSLLAIHLDPEYLCLGHEQNDMSAKENAALHGLQLLKKMGMMEHFEGETDLTFEREIKNQVDDIMKTNIEEDS</sequence>
<evidence type="ECO:0000256" key="2">
    <source>
        <dbReference type="PROSITE-ProRule" id="PRU00266"/>
    </source>
</evidence>
<dbReference type="PANTHER" id="PTHR46054">
    <property type="entry name" value="MATERNAL EFFECT PROTEIN STAUFEN"/>
    <property type="match status" value="1"/>
</dbReference>
<evidence type="ECO:0000259" key="5">
    <source>
        <dbReference type="PROSITE" id="PS50137"/>
    </source>
</evidence>
<dbReference type="GO" id="GO:0035418">
    <property type="term" value="P:protein localization to synapse"/>
    <property type="evidence" value="ECO:0007669"/>
    <property type="project" value="TreeGrafter"/>
</dbReference>
<dbReference type="PANTHER" id="PTHR46054:SF3">
    <property type="entry name" value="MATERNAL EFFECT PROTEIN STAUFEN"/>
    <property type="match status" value="1"/>
</dbReference>
<evidence type="ECO:0000313" key="6">
    <source>
        <dbReference type="EMBL" id="CAH1994517.1"/>
    </source>
</evidence>
<reference evidence="6" key="1">
    <citation type="submission" date="2022-03" db="EMBL/GenBank/DDBJ databases">
        <authorList>
            <person name="Sayadi A."/>
        </authorList>
    </citation>
    <scope>NUCLEOTIDE SEQUENCE</scope>
</reference>
<dbReference type="Proteomes" id="UP001152888">
    <property type="component" value="Unassembled WGS sequence"/>
</dbReference>
<dbReference type="InterPro" id="IPR014720">
    <property type="entry name" value="dsRBD_dom"/>
</dbReference>
<dbReference type="PROSITE" id="PS50137">
    <property type="entry name" value="DS_RBD"/>
    <property type="match status" value="3"/>
</dbReference>
<dbReference type="AlphaFoldDB" id="A0A9P0LJC8"/>
<evidence type="ECO:0000256" key="4">
    <source>
        <dbReference type="SAM" id="SignalP"/>
    </source>
</evidence>
<dbReference type="GO" id="GO:0010468">
    <property type="term" value="P:regulation of gene expression"/>
    <property type="evidence" value="ECO:0007669"/>
    <property type="project" value="UniProtKB-ARBA"/>
</dbReference>
<keyword evidence="7" id="KW-1185">Reference proteome</keyword>
<dbReference type="GO" id="GO:0005886">
    <property type="term" value="C:plasma membrane"/>
    <property type="evidence" value="ECO:0007669"/>
    <property type="project" value="TreeGrafter"/>
</dbReference>
<feature type="signal peptide" evidence="4">
    <location>
        <begin position="1"/>
        <end position="17"/>
    </location>
</feature>
<evidence type="ECO:0000256" key="1">
    <source>
        <dbReference type="ARBA" id="ARBA00022884"/>
    </source>
</evidence>
<dbReference type="GO" id="GO:0010494">
    <property type="term" value="C:cytoplasmic stress granule"/>
    <property type="evidence" value="ECO:0007669"/>
    <property type="project" value="TreeGrafter"/>
</dbReference>
<name>A0A9P0LJC8_ACAOB</name>
<evidence type="ECO:0000313" key="7">
    <source>
        <dbReference type="Proteomes" id="UP001152888"/>
    </source>
</evidence>
<keyword evidence="1 2" id="KW-0694">RNA-binding</keyword>
<feature type="domain" description="DRBM" evidence="5">
    <location>
        <begin position="160"/>
        <end position="261"/>
    </location>
</feature>
<dbReference type="FunFam" id="3.30.160.20:FF:000007">
    <property type="entry name" value="Double-stranded RNA-binding protein Staufen homolog 1"/>
    <property type="match status" value="1"/>
</dbReference>
<protein>
    <recommendedName>
        <fullName evidence="5">DRBM domain-containing protein</fullName>
    </recommendedName>
</protein>
<dbReference type="GO" id="GO:0003725">
    <property type="term" value="F:double-stranded RNA binding"/>
    <property type="evidence" value="ECO:0007669"/>
    <property type="project" value="TreeGrafter"/>
</dbReference>
<dbReference type="EMBL" id="CAKOFQ010007202">
    <property type="protein sequence ID" value="CAH1994517.1"/>
    <property type="molecule type" value="Genomic_DNA"/>
</dbReference>
<dbReference type="GO" id="GO:0098964">
    <property type="term" value="P:anterograde dendritic transport of messenger ribonucleoprotein complex"/>
    <property type="evidence" value="ECO:0007669"/>
    <property type="project" value="TreeGrafter"/>
</dbReference>
<dbReference type="GO" id="GO:0032839">
    <property type="term" value="C:dendrite cytoplasm"/>
    <property type="evidence" value="ECO:0007669"/>
    <property type="project" value="GOC"/>
</dbReference>
<feature type="domain" description="DRBM" evidence="5">
    <location>
        <begin position="288"/>
        <end position="355"/>
    </location>
</feature>
<dbReference type="Gene3D" id="3.30.160.20">
    <property type="match status" value="4"/>
</dbReference>
<dbReference type="GO" id="GO:0043025">
    <property type="term" value="C:neuronal cell body"/>
    <property type="evidence" value="ECO:0007669"/>
    <property type="project" value="TreeGrafter"/>
</dbReference>
<dbReference type="GO" id="GO:0003729">
    <property type="term" value="F:mRNA binding"/>
    <property type="evidence" value="ECO:0007669"/>
    <property type="project" value="TreeGrafter"/>
</dbReference>
<feature type="chain" id="PRO_5040230631" description="DRBM domain-containing protein" evidence="4">
    <location>
        <begin position="18"/>
        <end position="536"/>
    </location>
</feature>
<feature type="domain" description="DRBM" evidence="5">
    <location>
        <begin position="77"/>
        <end position="144"/>
    </location>
</feature>
<keyword evidence="4" id="KW-0732">Signal</keyword>
<gene>
    <name evidence="6" type="ORF">ACAOBT_LOCUS22167</name>
</gene>
<dbReference type="CDD" id="cd19857">
    <property type="entry name" value="DSRM_STAU_rpt1"/>
    <property type="match status" value="1"/>
</dbReference>
<accession>A0A9P0LJC8</accession>
<evidence type="ECO:0000256" key="3">
    <source>
        <dbReference type="SAM" id="MobiDB-lite"/>
    </source>
</evidence>
<dbReference type="GO" id="GO:0008298">
    <property type="term" value="P:intracellular mRNA localization"/>
    <property type="evidence" value="ECO:0007669"/>
    <property type="project" value="TreeGrafter"/>
</dbReference>
<feature type="compositionally biased region" description="Basic and acidic residues" evidence="3">
    <location>
        <begin position="410"/>
        <end position="427"/>
    </location>
</feature>
<dbReference type="Pfam" id="PF00035">
    <property type="entry name" value="dsrm"/>
    <property type="match status" value="2"/>
</dbReference>
<feature type="region of interest" description="Disordered" evidence="3">
    <location>
        <begin position="410"/>
        <end position="439"/>
    </location>
</feature>
<dbReference type="SUPFAM" id="SSF54768">
    <property type="entry name" value="dsRNA-binding domain-like"/>
    <property type="match status" value="3"/>
</dbReference>
<dbReference type="SMART" id="SM00358">
    <property type="entry name" value="DSRM"/>
    <property type="match status" value="3"/>
</dbReference>
<comment type="caution">
    <text evidence="6">The sequence shown here is derived from an EMBL/GenBank/DDBJ whole genome shotgun (WGS) entry which is preliminary data.</text>
</comment>
<dbReference type="PROSITE" id="PS51257">
    <property type="entry name" value="PROKAR_LIPOPROTEIN"/>
    <property type="match status" value="1"/>
</dbReference>
<proteinExistence type="predicted"/>
<dbReference type="OrthoDB" id="10037267at2759"/>